<sequence>MNGTPARTAVENDATPLPSQVVPIPELPATQEELAASAAERLGWQGTVLPQMTLMGRRVVVIAELLAEAHAERVCLGAGPVADRTTVATWVWPEMEGRVPPAAVRLVGVVAAAKHWRTALASVVPFARYGHGAIVLPAAAVLSHDYISNCLPRARRYGVTVLSVDQDGTLALDLAGRQDNVPVEDTAVTRWVNELVYERVLATTS</sequence>
<proteinExistence type="predicted"/>
<accession>A0AAE3GKG8</accession>
<protein>
    <submittedName>
        <fullName evidence="1">Uncharacterized protein</fullName>
    </submittedName>
</protein>
<evidence type="ECO:0000313" key="1">
    <source>
        <dbReference type="EMBL" id="MCP2169034.1"/>
    </source>
</evidence>
<comment type="caution">
    <text evidence="1">The sequence shown here is derived from an EMBL/GenBank/DDBJ whole genome shotgun (WGS) entry which is preliminary data.</text>
</comment>
<name>A0AAE3GKG8_9PSEU</name>
<organism evidence="1 2">
    <name type="scientific">Goodfellowiella coeruleoviolacea</name>
    <dbReference type="NCBI Taxonomy" id="334858"/>
    <lineage>
        <taxon>Bacteria</taxon>
        <taxon>Bacillati</taxon>
        <taxon>Actinomycetota</taxon>
        <taxon>Actinomycetes</taxon>
        <taxon>Pseudonocardiales</taxon>
        <taxon>Pseudonocardiaceae</taxon>
        <taxon>Goodfellowiella</taxon>
    </lineage>
</organism>
<gene>
    <name evidence="1" type="ORF">LX83_005914</name>
</gene>
<dbReference type="EMBL" id="JAMTCK010000016">
    <property type="protein sequence ID" value="MCP2169034.1"/>
    <property type="molecule type" value="Genomic_DNA"/>
</dbReference>
<reference evidence="1" key="1">
    <citation type="submission" date="2022-06" db="EMBL/GenBank/DDBJ databases">
        <title>Genomic Encyclopedia of Archaeal and Bacterial Type Strains, Phase II (KMG-II): from individual species to whole genera.</title>
        <authorList>
            <person name="Goeker M."/>
        </authorList>
    </citation>
    <scope>NUCLEOTIDE SEQUENCE</scope>
    <source>
        <strain evidence="1">DSM 43935</strain>
    </source>
</reference>
<keyword evidence="2" id="KW-1185">Reference proteome</keyword>
<dbReference type="AlphaFoldDB" id="A0AAE3GKG8"/>
<dbReference type="RefSeq" id="WP_253777396.1">
    <property type="nucleotide sequence ID" value="NZ_JAMTCK010000016.1"/>
</dbReference>
<evidence type="ECO:0000313" key="2">
    <source>
        <dbReference type="Proteomes" id="UP001206128"/>
    </source>
</evidence>
<dbReference type="Proteomes" id="UP001206128">
    <property type="component" value="Unassembled WGS sequence"/>
</dbReference>